<comment type="caution">
    <text evidence="1">The sequence shown here is derived from an EMBL/GenBank/DDBJ whole genome shotgun (WGS) entry which is preliminary data.</text>
</comment>
<dbReference type="InterPro" id="IPR029063">
    <property type="entry name" value="SAM-dependent_MTases_sf"/>
</dbReference>
<dbReference type="CDD" id="cd02440">
    <property type="entry name" value="AdoMet_MTases"/>
    <property type="match status" value="1"/>
</dbReference>
<evidence type="ECO:0000313" key="1">
    <source>
        <dbReference type="EMBL" id="OGM97016.1"/>
    </source>
</evidence>
<reference evidence="1 2" key="1">
    <citation type="journal article" date="2016" name="Nat. Commun.">
        <title>Thousands of microbial genomes shed light on interconnected biogeochemical processes in an aquifer system.</title>
        <authorList>
            <person name="Anantharaman K."/>
            <person name="Brown C.T."/>
            <person name="Hug L.A."/>
            <person name="Sharon I."/>
            <person name="Castelle C.J."/>
            <person name="Probst A.J."/>
            <person name="Thomas B.C."/>
            <person name="Singh A."/>
            <person name="Wilkins M.J."/>
            <person name="Karaoz U."/>
            <person name="Brodie E.L."/>
            <person name="Williams K.H."/>
            <person name="Hubbard S.S."/>
            <person name="Banfield J.F."/>
        </authorList>
    </citation>
    <scope>NUCLEOTIDE SEQUENCE [LARGE SCALE GENOMIC DNA]</scope>
</reference>
<name>A0A1F8E823_9BACT</name>
<sequence>MNDGYLNIDVYKKRALDKLALKKEPERTYPITKRDLIKVYQCPLCKYGDLIVLTEVYLKSRLNFFQTSACPKCLFTFRTISPSLSWFKKCWAKIYDHKKLEVFSPDTEEIRKRRYQIYFDMFLKYAKPGKLLDIGAGYGTGSNLFKTHGFQVQAVEPEISKIAYIKKFFGIQVVAQSIQKFISKKNNYDFVVFAQCLEHIDRPDYVMKHLKNIMQPNGLLYAELPIIWNYVNWNDAFYLPHKSNFSEENFINLVHESGFKIMKKFYVEQHLKTWDLGVLLKISQKNNKTPLKNNGNIKTLRDILALYRKDLPIKWSDNNSILKYNVFNIEQFFQILDLRTKKMIKPKSIDDFIEFKNI</sequence>
<protein>
    <recommendedName>
        <fullName evidence="3">Methyltransferase type 11 domain-containing protein</fullName>
    </recommendedName>
</protein>
<evidence type="ECO:0008006" key="3">
    <source>
        <dbReference type="Google" id="ProtNLM"/>
    </source>
</evidence>
<organism evidence="1 2">
    <name type="scientific">Candidatus Yanofskybacteria bacterium RIFCSPHIGHO2_01_FULL_39_8b</name>
    <dbReference type="NCBI Taxonomy" id="1802659"/>
    <lineage>
        <taxon>Bacteria</taxon>
        <taxon>Candidatus Yanofskyibacteriota</taxon>
    </lineage>
</organism>
<dbReference type="AlphaFoldDB" id="A0A1F8E823"/>
<dbReference type="Gene3D" id="3.40.50.150">
    <property type="entry name" value="Vaccinia Virus protein VP39"/>
    <property type="match status" value="1"/>
</dbReference>
<dbReference type="Pfam" id="PF13489">
    <property type="entry name" value="Methyltransf_23"/>
    <property type="match status" value="1"/>
</dbReference>
<dbReference type="Proteomes" id="UP000177594">
    <property type="component" value="Unassembled WGS sequence"/>
</dbReference>
<dbReference type="SUPFAM" id="SSF53335">
    <property type="entry name" value="S-adenosyl-L-methionine-dependent methyltransferases"/>
    <property type="match status" value="1"/>
</dbReference>
<proteinExistence type="predicted"/>
<gene>
    <name evidence="1" type="ORF">A2817_00090</name>
</gene>
<accession>A0A1F8E823</accession>
<evidence type="ECO:0000313" key="2">
    <source>
        <dbReference type="Proteomes" id="UP000177594"/>
    </source>
</evidence>
<dbReference type="EMBL" id="MGIZ01000062">
    <property type="protein sequence ID" value="OGM97016.1"/>
    <property type="molecule type" value="Genomic_DNA"/>
</dbReference>